<protein>
    <submittedName>
        <fullName evidence="2">Serine/threonine protein phosphatase</fullName>
    </submittedName>
</protein>
<dbReference type="EMBL" id="QFPN01000012">
    <property type="protein sequence ID" value="PZQ11365.1"/>
    <property type="molecule type" value="Genomic_DNA"/>
</dbReference>
<gene>
    <name evidence="2" type="ORF">DI565_18765</name>
</gene>
<dbReference type="InterPro" id="IPR029052">
    <property type="entry name" value="Metallo-depent_PP-like"/>
</dbReference>
<dbReference type="PANTHER" id="PTHR42850:SF4">
    <property type="entry name" value="ZINC-DEPENDENT ENDOPOLYPHOSPHATASE"/>
    <property type="match status" value="1"/>
</dbReference>
<dbReference type="GO" id="GO:0110154">
    <property type="term" value="P:RNA decapping"/>
    <property type="evidence" value="ECO:0007669"/>
    <property type="project" value="TreeGrafter"/>
</dbReference>
<dbReference type="SUPFAM" id="SSF56300">
    <property type="entry name" value="Metallo-dependent phosphatases"/>
    <property type="match status" value="1"/>
</dbReference>
<organism evidence="2 3">
    <name type="scientific">Ancylobacter novellus</name>
    <name type="common">Thiobacillus novellus</name>
    <dbReference type="NCBI Taxonomy" id="921"/>
    <lineage>
        <taxon>Bacteria</taxon>
        <taxon>Pseudomonadati</taxon>
        <taxon>Pseudomonadota</taxon>
        <taxon>Alphaproteobacteria</taxon>
        <taxon>Hyphomicrobiales</taxon>
        <taxon>Xanthobacteraceae</taxon>
        <taxon>Ancylobacter</taxon>
    </lineage>
</organism>
<dbReference type="InterPro" id="IPR004843">
    <property type="entry name" value="Calcineurin-like_PHP"/>
</dbReference>
<reference evidence="2 3" key="1">
    <citation type="submission" date="2017-08" db="EMBL/GenBank/DDBJ databases">
        <title>Infants hospitalized years apart are colonized by the same room-sourced microbial strains.</title>
        <authorList>
            <person name="Brooks B."/>
            <person name="Olm M.R."/>
            <person name="Firek B.A."/>
            <person name="Baker R."/>
            <person name="Thomas B.C."/>
            <person name="Morowitz M.J."/>
            <person name="Banfield J.F."/>
        </authorList>
    </citation>
    <scope>NUCLEOTIDE SEQUENCE [LARGE SCALE GENOMIC DNA]</scope>
    <source>
        <strain evidence="2">S2_005_003_R2_43</strain>
    </source>
</reference>
<dbReference type="InterPro" id="IPR050126">
    <property type="entry name" value="Ap4A_hydrolase"/>
</dbReference>
<evidence type="ECO:0000259" key="1">
    <source>
        <dbReference type="Pfam" id="PF00149"/>
    </source>
</evidence>
<name>A0A2W5K8F3_ANCNO</name>
<dbReference type="AlphaFoldDB" id="A0A2W5K8F3"/>
<dbReference type="GO" id="GO:0016791">
    <property type="term" value="F:phosphatase activity"/>
    <property type="evidence" value="ECO:0007669"/>
    <property type="project" value="TreeGrafter"/>
</dbReference>
<proteinExistence type="predicted"/>
<dbReference type="GO" id="GO:0005737">
    <property type="term" value="C:cytoplasm"/>
    <property type="evidence" value="ECO:0007669"/>
    <property type="project" value="TreeGrafter"/>
</dbReference>
<comment type="caution">
    <text evidence="2">The sequence shown here is derived from an EMBL/GenBank/DDBJ whole genome shotgun (WGS) entry which is preliminary data.</text>
</comment>
<dbReference type="PANTHER" id="PTHR42850">
    <property type="entry name" value="METALLOPHOSPHOESTERASE"/>
    <property type="match status" value="1"/>
</dbReference>
<accession>A0A2W5K8F3</accession>
<dbReference type="Pfam" id="PF00149">
    <property type="entry name" value="Metallophos"/>
    <property type="match status" value="1"/>
</dbReference>
<dbReference type="Gene3D" id="3.60.21.10">
    <property type="match status" value="1"/>
</dbReference>
<dbReference type="GO" id="GO:0008803">
    <property type="term" value="F:bis(5'-nucleosyl)-tetraphosphatase (symmetrical) activity"/>
    <property type="evidence" value="ECO:0007669"/>
    <property type="project" value="TreeGrafter"/>
</dbReference>
<feature type="domain" description="Calcineurin-like phosphoesterase" evidence="1">
    <location>
        <begin position="24"/>
        <end position="209"/>
    </location>
</feature>
<sequence length="250" mass="26939">MSSPVIHRSPWRPAIRSLPPGEAVAAIGDVHGHDDLFEALAGALAEDLSGAVRATFLQLGDLVDRGPASRAALLRAREGVAGAASITLKGNHEDRMLRAAFSGDAAEQALWLDFGGRETLASFGLDDGDGWPARLGHALVRDGLADWLDRLPLFFRLGDLFFVHAGIDPGTELDAQLSRTLMWTRWPFLDSPGPYPNGVAVIHGHTPTTPLDLDHPHRINLDTGAFRTGILSGLVIAEDRMRLVQAIRTT</sequence>
<evidence type="ECO:0000313" key="3">
    <source>
        <dbReference type="Proteomes" id="UP000249577"/>
    </source>
</evidence>
<dbReference type="Proteomes" id="UP000249577">
    <property type="component" value="Unassembled WGS sequence"/>
</dbReference>
<evidence type="ECO:0000313" key="2">
    <source>
        <dbReference type="EMBL" id="PZQ11365.1"/>
    </source>
</evidence>